<dbReference type="EMBL" id="VUMI01000011">
    <property type="protein sequence ID" value="MSS88395.1"/>
    <property type="molecule type" value="Genomic_DNA"/>
</dbReference>
<reference evidence="1 2" key="1">
    <citation type="submission" date="2019-08" db="EMBL/GenBank/DDBJ databases">
        <title>In-depth cultivation of the pig gut microbiome towards novel bacterial diversity and tailored functional studies.</title>
        <authorList>
            <person name="Wylensek D."/>
            <person name="Hitch T.C.A."/>
            <person name="Clavel T."/>
        </authorList>
    </citation>
    <scope>NUCLEOTIDE SEQUENCE [LARGE SCALE GENOMIC DNA]</scope>
    <source>
        <strain evidence="1 2">WCA-389-WT-23B</strain>
    </source>
</reference>
<name>A0A6N7WF61_9FIRM</name>
<dbReference type="Proteomes" id="UP000436047">
    <property type="component" value="Unassembled WGS sequence"/>
</dbReference>
<organism evidence="1 2">
    <name type="scientific">Eisenbergiella porci</name>
    <dbReference type="NCBI Taxonomy" id="2652274"/>
    <lineage>
        <taxon>Bacteria</taxon>
        <taxon>Bacillati</taxon>
        <taxon>Bacillota</taxon>
        <taxon>Clostridia</taxon>
        <taxon>Lachnospirales</taxon>
        <taxon>Lachnospiraceae</taxon>
        <taxon>Eisenbergiella</taxon>
    </lineage>
</organism>
<evidence type="ECO:0000313" key="2">
    <source>
        <dbReference type="Proteomes" id="UP000436047"/>
    </source>
</evidence>
<dbReference type="AlphaFoldDB" id="A0A6N7WF61"/>
<accession>A0A6N7WF61</accession>
<protein>
    <submittedName>
        <fullName evidence="1">Uncharacterized protein</fullName>
    </submittedName>
</protein>
<keyword evidence="2" id="KW-1185">Reference proteome</keyword>
<gene>
    <name evidence="1" type="ORF">FYJ45_08840</name>
</gene>
<comment type="caution">
    <text evidence="1">The sequence shown here is derived from an EMBL/GenBank/DDBJ whole genome shotgun (WGS) entry which is preliminary data.</text>
</comment>
<evidence type="ECO:0000313" key="1">
    <source>
        <dbReference type="EMBL" id="MSS88395.1"/>
    </source>
</evidence>
<proteinExistence type="predicted"/>
<sequence length="113" mass="12331">MKRSRQMQRKRQKGNRDFGNRHIALFLSLVLLILCLVPGCDTLAVGIGGDAGSDTAAVFDSFTWDLFIDLASQDELTLNYTLADPSAYGITEAKSVFGSYSLENNGFFSAADL</sequence>